<dbReference type="AlphaFoldDB" id="A0A414ZQ76"/>
<protein>
    <submittedName>
        <fullName evidence="2">Branched-chain amino acid ABC transporter permease</fullName>
    </submittedName>
</protein>
<keyword evidence="1" id="KW-1133">Transmembrane helix</keyword>
<accession>A0A414ZQ76</accession>
<dbReference type="EMBL" id="QRKN01000001">
    <property type="protein sequence ID" value="RHI25375.1"/>
    <property type="molecule type" value="Genomic_DNA"/>
</dbReference>
<organism evidence="2 3">
    <name type="scientific">Agathobacter rectalis</name>
    <dbReference type="NCBI Taxonomy" id="39491"/>
    <lineage>
        <taxon>Bacteria</taxon>
        <taxon>Bacillati</taxon>
        <taxon>Bacillota</taxon>
        <taxon>Clostridia</taxon>
        <taxon>Lachnospirales</taxon>
        <taxon>Lachnospiraceae</taxon>
        <taxon>Agathobacter</taxon>
    </lineage>
</organism>
<name>A0A414ZQ76_9FIRM</name>
<keyword evidence="1" id="KW-0472">Membrane</keyword>
<dbReference type="Proteomes" id="UP000285865">
    <property type="component" value="Unassembled WGS sequence"/>
</dbReference>
<gene>
    <name evidence="2" type="ORF">DW172_01385</name>
</gene>
<reference evidence="2 3" key="1">
    <citation type="submission" date="2018-08" db="EMBL/GenBank/DDBJ databases">
        <title>A genome reference for cultivated species of the human gut microbiota.</title>
        <authorList>
            <person name="Zou Y."/>
            <person name="Xue W."/>
            <person name="Luo G."/>
        </authorList>
    </citation>
    <scope>NUCLEOTIDE SEQUENCE [LARGE SCALE GENOMIC DNA]</scope>
    <source>
        <strain evidence="2 3">AM16-11</strain>
    </source>
</reference>
<evidence type="ECO:0000313" key="2">
    <source>
        <dbReference type="EMBL" id="RHI25375.1"/>
    </source>
</evidence>
<proteinExistence type="predicted"/>
<sequence length="103" mass="11292">MYIDSAAIITIASVLGALTAIGAVAYKIIKWFQAQEKQTTDIEDLKKQEKEDIKAMEDELCLLTYAVLACLKGLKEQGCNGPVTEAIGKIEKHINQKAHGQET</sequence>
<evidence type="ECO:0000256" key="1">
    <source>
        <dbReference type="SAM" id="Phobius"/>
    </source>
</evidence>
<evidence type="ECO:0000313" key="3">
    <source>
        <dbReference type="Proteomes" id="UP000285865"/>
    </source>
</evidence>
<dbReference type="RefSeq" id="WP_005359615.1">
    <property type="nucleotide sequence ID" value="NZ_QRKN01000001.1"/>
</dbReference>
<keyword evidence="1" id="KW-0812">Transmembrane</keyword>
<comment type="caution">
    <text evidence="2">The sequence shown here is derived from an EMBL/GenBank/DDBJ whole genome shotgun (WGS) entry which is preliminary data.</text>
</comment>
<feature type="transmembrane region" description="Helical" evidence="1">
    <location>
        <begin position="6"/>
        <end position="29"/>
    </location>
</feature>